<dbReference type="GO" id="GO:0016747">
    <property type="term" value="F:acyltransferase activity, transferring groups other than amino-acyl groups"/>
    <property type="evidence" value="ECO:0007669"/>
    <property type="project" value="InterPro"/>
</dbReference>
<dbReference type="CDD" id="cd04301">
    <property type="entry name" value="NAT_SF"/>
    <property type="match status" value="1"/>
</dbReference>
<evidence type="ECO:0000313" key="4">
    <source>
        <dbReference type="EMBL" id="MCK6261754.1"/>
    </source>
</evidence>
<reference evidence="4" key="1">
    <citation type="submission" date="2021-11" db="EMBL/GenBank/DDBJ databases">
        <title>Vibrio ZSDE26 sp. nov. and Vibrio ZSDZ34 sp. nov., isolated from coastal seawater in Qingdao.</title>
        <authorList>
            <person name="Zhang P."/>
        </authorList>
    </citation>
    <scope>NUCLEOTIDE SEQUENCE</scope>
    <source>
        <strain evidence="4">ZSDE26</strain>
    </source>
</reference>
<feature type="domain" description="N-acetyltransferase" evidence="3">
    <location>
        <begin position="1"/>
        <end position="163"/>
    </location>
</feature>
<keyword evidence="2" id="KW-0012">Acyltransferase</keyword>
<protein>
    <submittedName>
        <fullName evidence="4">N-acetyltransferase family protein</fullName>
    </submittedName>
</protein>
<dbReference type="PROSITE" id="PS51186">
    <property type="entry name" value="GNAT"/>
    <property type="match status" value="1"/>
</dbReference>
<dbReference type="PANTHER" id="PTHR43072:SF23">
    <property type="entry name" value="UPF0039 PROTEIN C11D3.02C"/>
    <property type="match status" value="1"/>
</dbReference>
<dbReference type="InterPro" id="IPR016181">
    <property type="entry name" value="Acyl_CoA_acyltransferase"/>
</dbReference>
<dbReference type="InterPro" id="IPR000182">
    <property type="entry name" value="GNAT_dom"/>
</dbReference>
<dbReference type="EMBL" id="JAJHVV010000001">
    <property type="protein sequence ID" value="MCK6261754.1"/>
    <property type="molecule type" value="Genomic_DNA"/>
</dbReference>
<accession>A0A9X2BFH2</accession>
<evidence type="ECO:0000256" key="2">
    <source>
        <dbReference type="ARBA" id="ARBA00023315"/>
    </source>
</evidence>
<dbReference type="SUPFAM" id="SSF55729">
    <property type="entry name" value="Acyl-CoA N-acyltransferases (Nat)"/>
    <property type="match status" value="1"/>
</dbReference>
<evidence type="ECO:0000256" key="1">
    <source>
        <dbReference type="ARBA" id="ARBA00022679"/>
    </source>
</evidence>
<name>A0A9X2BFH2_9VIBR</name>
<evidence type="ECO:0000313" key="5">
    <source>
        <dbReference type="Proteomes" id="UP001139559"/>
    </source>
</evidence>
<dbReference type="Pfam" id="PF13420">
    <property type="entry name" value="Acetyltransf_4"/>
    <property type="match status" value="1"/>
</dbReference>
<dbReference type="RefSeq" id="WP_248006880.1">
    <property type="nucleotide sequence ID" value="NZ_JAJHVV010000001.1"/>
</dbReference>
<dbReference type="AlphaFoldDB" id="A0A9X2BFH2"/>
<gene>
    <name evidence="4" type="ORF">KP803_00540</name>
</gene>
<dbReference type="PANTHER" id="PTHR43072">
    <property type="entry name" value="N-ACETYLTRANSFERASE"/>
    <property type="match status" value="1"/>
</dbReference>
<evidence type="ECO:0000259" key="3">
    <source>
        <dbReference type="PROSITE" id="PS51186"/>
    </source>
</evidence>
<comment type="caution">
    <text evidence="4">The sequence shown here is derived from an EMBL/GenBank/DDBJ whole genome shotgun (WGS) entry which is preliminary data.</text>
</comment>
<sequence length="165" mass="18601">MKIRKVNDTDLEQLVAIYNHYVESTTISFEEEAISVSTLKERIKRISETGLPWVVAEIEGEVQGYAYASQWNARSAYKYTVEPSIYLSPNSAGKGIGKALYTHLLTTLESNNIKNAIAVIALPNRKSIALHERMGFKKVGEFDRIGIKFGKEVSVSYWQLKLEAK</sequence>
<keyword evidence="5" id="KW-1185">Reference proteome</keyword>
<proteinExistence type="predicted"/>
<keyword evidence="1" id="KW-0808">Transferase</keyword>
<dbReference type="Gene3D" id="3.40.630.30">
    <property type="match status" value="1"/>
</dbReference>
<dbReference type="Proteomes" id="UP001139559">
    <property type="component" value="Unassembled WGS sequence"/>
</dbReference>
<organism evidence="4 5">
    <name type="scientific">Vibrio amylolyticus</name>
    <dbReference type="NCBI Taxonomy" id="2847292"/>
    <lineage>
        <taxon>Bacteria</taxon>
        <taxon>Pseudomonadati</taxon>
        <taxon>Pseudomonadota</taxon>
        <taxon>Gammaproteobacteria</taxon>
        <taxon>Vibrionales</taxon>
        <taxon>Vibrionaceae</taxon>
        <taxon>Vibrio</taxon>
    </lineage>
</organism>